<evidence type="ECO:0000313" key="1">
    <source>
        <dbReference type="EMBL" id="OGG06863.1"/>
    </source>
</evidence>
<dbReference type="Gene3D" id="3.40.50.1000">
    <property type="entry name" value="HAD superfamily/HAD-like"/>
    <property type="match status" value="1"/>
</dbReference>
<dbReference type="InterPro" id="IPR036412">
    <property type="entry name" value="HAD-like_sf"/>
</dbReference>
<dbReference type="Proteomes" id="UP000178681">
    <property type="component" value="Unassembled WGS sequence"/>
</dbReference>
<dbReference type="SUPFAM" id="SSF56784">
    <property type="entry name" value="HAD-like"/>
    <property type="match status" value="1"/>
</dbReference>
<dbReference type="SFLD" id="SFLDS00003">
    <property type="entry name" value="Haloacid_Dehalogenase"/>
    <property type="match status" value="1"/>
</dbReference>
<organism evidence="1 2">
    <name type="scientific">Candidatus Gottesmanbacteria bacterium RIFCSPHIGHO2_01_FULL_42_12</name>
    <dbReference type="NCBI Taxonomy" id="1798377"/>
    <lineage>
        <taxon>Bacteria</taxon>
        <taxon>Candidatus Gottesmaniibacteriota</taxon>
    </lineage>
</organism>
<dbReference type="PANTHER" id="PTHR43611:SF3">
    <property type="entry name" value="FLAVIN MONONUCLEOTIDE HYDROLASE 1, CHLOROPLATIC"/>
    <property type="match status" value="1"/>
</dbReference>
<dbReference type="SFLD" id="SFLDG01129">
    <property type="entry name" value="C1.5:_HAD__Beta-PGM__Phosphata"/>
    <property type="match status" value="1"/>
</dbReference>
<dbReference type="InterPro" id="IPR023214">
    <property type="entry name" value="HAD_sf"/>
</dbReference>
<sequence>MIKAITFDLDGVYFPNGKTNFIQSICNFGVSEDEVKRVFLKSPYMNEKYKVGKMTDDEFWTWAAHEWNLTKSPNELITLMIDGYDVDDRVAETVRTVRKNGYKTLICSSNFPARINGLQKKFGFLDDFDVAVLSYQVGENKPSPKLFSELIVKAGVKPEEIVFADDYEPCILSAKNLGITALYYENFDKFIEELKNSGVNI</sequence>
<evidence type="ECO:0000313" key="2">
    <source>
        <dbReference type="Proteomes" id="UP000178681"/>
    </source>
</evidence>
<dbReference type="EMBL" id="MFJG01000019">
    <property type="protein sequence ID" value="OGG06863.1"/>
    <property type="molecule type" value="Genomic_DNA"/>
</dbReference>
<proteinExistence type="predicted"/>
<dbReference type="PRINTS" id="PR00413">
    <property type="entry name" value="HADHALOGNASE"/>
</dbReference>
<dbReference type="AlphaFoldDB" id="A0A1F5Z3C0"/>
<evidence type="ECO:0008006" key="3">
    <source>
        <dbReference type="Google" id="ProtNLM"/>
    </source>
</evidence>
<accession>A0A1F5Z3C0</accession>
<protein>
    <recommendedName>
        <fullName evidence="3">FCP1 homology domain-containing protein</fullName>
    </recommendedName>
</protein>
<comment type="caution">
    <text evidence="1">The sequence shown here is derived from an EMBL/GenBank/DDBJ whole genome shotgun (WGS) entry which is preliminary data.</text>
</comment>
<gene>
    <name evidence="1" type="ORF">A2872_00570</name>
</gene>
<dbReference type="PANTHER" id="PTHR43611">
    <property type="entry name" value="ALPHA-D-GLUCOSE 1-PHOSPHATE PHOSPHATASE"/>
    <property type="match status" value="1"/>
</dbReference>
<dbReference type="InterPro" id="IPR006439">
    <property type="entry name" value="HAD-SF_hydro_IA"/>
</dbReference>
<dbReference type="Pfam" id="PF00702">
    <property type="entry name" value="Hydrolase"/>
    <property type="match status" value="1"/>
</dbReference>
<dbReference type="NCBIfam" id="TIGR01509">
    <property type="entry name" value="HAD-SF-IA-v3"/>
    <property type="match status" value="1"/>
</dbReference>
<name>A0A1F5Z3C0_9BACT</name>
<dbReference type="STRING" id="1798377.A2872_00570"/>
<reference evidence="1 2" key="1">
    <citation type="journal article" date="2016" name="Nat. Commun.">
        <title>Thousands of microbial genomes shed light on interconnected biogeochemical processes in an aquifer system.</title>
        <authorList>
            <person name="Anantharaman K."/>
            <person name="Brown C.T."/>
            <person name="Hug L.A."/>
            <person name="Sharon I."/>
            <person name="Castelle C.J."/>
            <person name="Probst A.J."/>
            <person name="Thomas B.C."/>
            <person name="Singh A."/>
            <person name="Wilkins M.J."/>
            <person name="Karaoz U."/>
            <person name="Brodie E.L."/>
            <person name="Williams K.H."/>
            <person name="Hubbard S.S."/>
            <person name="Banfield J.F."/>
        </authorList>
    </citation>
    <scope>NUCLEOTIDE SEQUENCE [LARGE SCALE GENOMIC DNA]</scope>
</reference>